<accession>A0A655AGL0</accession>
<dbReference type="EMBL" id="CNFT01001095">
    <property type="protein sequence ID" value="CKS84280.1"/>
    <property type="molecule type" value="Genomic_DNA"/>
</dbReference>
<name>A0A655AGL0_MYCTX</name>
<organism evidence="1 2">
    <name type="scientific">Mycobacterium tuberculosis</name>
    <dbReference type="NCBI Taxonomy" id="1773"/>
    <lineage>
        <taxon>Bacteria</taxon>
        <taxon>Bacillati</taxon>
        <taxon>Actinomycetota</taxon>
        <taxon>Actinomycetes</taxon>
        <taxon>Mycobacteriales</taxon>
        <taxon>Mycobacteriaceae</taxon>
        <taxon>Mycobacterium</taxon>
        <taxon>Mycobacterium tuberculosis complex</taxon>
    </lineage>
</organism>
<proteinExistence type="predicted"/>
<sequence length="115" mass="12014">MSSVFTPDRTSAMTSVSASRVCSSYLRAVKFFCAPSTSCPVELASTATSSADMYFVIAGIISARAATSRRPLVLAIAASTRNPANTIATTSGRSAIVNTFHRTGQLRGDQDGGRC</sequence>
<reference evidence="1 2" key="1">
    <citation type="submission" date="2015-03" db="EMBL/GenBank/DDBJ databases">
        <authorList>
            <consortium name="Pathogen Informatics"/>
        </authorList>
    </citation>
    <scope>NUCLEOTIDE SEQUENCE [LARGE SCALE GENOMIC DNA]</scope>
    <source>
        <strain evidence="1 2">Bir 185</strain>
    </source>
</reference>
<evidence type="ECO:0000313" key="1">
    <source>
        <dbReference type="EMBL" id="CKS84280.1"/>
    </source>
</evidence>
<dbReference type="Proteomes" id="UP000050164">
    <property type="component" value="Unassembled WGS sequence"/>
</dbReference>
<gene>
    <name evidence="1" type="ORF">ERS027659_03631</name>
</gene>
<dbReference type="AlphaFoldDB" id="A0A655AGL0"/>
<protein>
    <submittedName>
        <fullName evidence="1">Uncharacterized protein</fullName>
    </submittedName>
</protein>
<evidence type="ECO:0000313" key="2">
    <source>
        <dbReference type="Proteomes" id="UP000050164"/>
    </source>
</evidence>